<dbReference type="Proteomes" id="UP000572817">
    <property type="component" value="Unassembled WGS sequence"/>
</dbReference>
<evidence type="ECO:0000313" key="3">
    <source>
        <dbReference type="Proteomes" id="UP000572817"/>
    </source>
</evidence>
<organism evidence="2 3">
    <name type="scientific">Botryosphaeria dothidea</name>
    <dbReference type="NCBI Taxonomy" id="55169"/>
    <lineage>
        <taxon>Eukaryota</taxon>
        <taxon>Fungi</taxon>
        <taxon>Dikarya</taxon>
        <taxon>Ascomycota</taxon>
        <taxon>Pezizomycotina</taxon>
        <taxon>Dothideomycetes</taxon>
        <taxon>Dothideomycetes incertae sedis</taxon>
        <taxon>Botryosphaeriales</taxon>
        <taxon>Botryosphaeriaceae</taxon>
        <taxon>Botryosphaeria</taxon>
    </lineage>
</organism>
<dbReference type="AlphaFoldDB" id="A0A8H4J3V3"/>
<sequence>MLNVKKLSDLLAKNVDPRLYPRMFVMSPNGTLLAYSTPANIKELRDQAALISMAWKEHELNIHEEADDPDHESSSPPKPLETLTIEFDNNNLIVRAIQQKLLLVLVGGVPPGRKQSFKITPETQDGPRYPTEISGLSGGRHDGVIEPSQSSEASGQGPELVGSPEAPSSASLAESTMSQREKDMKLGALHIQRKKLDAMTRFIRQDFERKGFVMPDDMELVWQIYMRDASADFDARRSD</sequence>
<evidence type="ECO:0000313" key="2">
    <source>
        <dbReference type="EMBL" id="KAF4312755.1"/>
    </source>
</evidence>
<evidence type="ECO:0000256" key="1">
    <source>
        <dbReference type="SAM" id="MobiDB-lite"/>
    </source>
</evidence>
<comment type="caution">
    <text evidence="2">The sequence shown here is derived from an EMBL/GenBank/DDBJ whole genome shotgun (WGS) entry which is preliminary data.</text>
</comment>
<name>A0A8H4J3V3_9PEZI</name>
<feature type="compositionally biased region" description="Low complexity" evidence="1">
    <location>
        <begin position="163"/>
        <end position="175"/>
    </location>
</feature>
<protein>
    <submittedName>
        <fullName evidence="2">Uncharacterized protein</fullName>
    </submittedName>
</protein>
<reference evidence="2" key="1">
    <citation type="submission" date="2020-04" db="EMBL/GenBank/DDBJ databases">
        <title>Genome Assembly and Annotation of Botryosphaeria dothidea sdau 11-99, a Latent Pathogen of Apple Fruit Ring Rot in China.</title>
        <authorList>
            <person name="Yu C."/>
            <person name="Diao Y."/>
            <person name="Lu Q."/>
            <person name="Zhao J."/>
            <person name="Cui S."/>
            <person name="Peng C."/>
            <person name="He B."/>
            <person name="Liu H."/>
        </authorList>
    </citation>
    <scope>NUCLEOTIDE SEQUENCE [LARGE SCALE GENOMIC DNA]</scope>
    <source>
        <strain evidence="2">Sdau11-99</strain>
    </source>
</reference>
<proteinExistence type="predicted"/>
<feature type="region of interest" description="Disordered" evidence="1">
    <location>
        <begin position="113"/>
        <end position="181"/>
    </location>
</feature>
<dbReference type="OrthoDB" id="3924760at2759"/>
<gene>
    <name evidence="2" type="ORF">GTA08_BOTSDO11988</name>
</gene>
<accession>A0A8H4J3V3</accession>
<dbReference type="EMBL" id="WWBZ02000002">
    <property type="protein sequence ID" value="KAF4312755.1"/>
    <property type="molecule type" value="Genomic_DNA"/>
</dbReference>
<dbReference type="Gene3D" id="3.30.450.30">
    <property type="entry name" value="Dynein light chain 2a, cytoplasmic"/>
    <property type="match status" value="1"/>
</dbReference>
<keyword evidence="3" id="KW-1185">Reference proteome</keyword>